<dbReference type="Proteomes" id="UP001140096">
    <property type="component" value="Unassembled WGS sequence"/>
</dbReference>
<proteinExistence type="predicted"/>
<gene>
    <name evidence="1" type="primary">NAM7_1</name>
    <name evidence="1" type="ORF">H4S07_005010</name>
</gene>
<keyword evidence="1" id="KW-0378">Hydrolase</keyword>
<protein>
    <submittedName>
        <fullName evidence="1">ATP-dependent RNA helicase</fullName>
    </submittedName>
</protein>
<accession>A0ACC1L557</accession>
<keyword evidence="1" id="KW-0547">Nucleotide-binding</keyword>
<name>A0ACC1L557_9FUNG</name>
<keyword evidence="1" id="KW-0067">ATP-binding</keyword>
<dbReference type="EMBL" id="JANBUP010002261">
    <property type="protein sequence ID" value="KAJ2801142.1"/>
    <property type="molecule type" value="Genomic_DNA"/>
</dbReference>
<feature type="non-terminal residue" evidence="1">
    <location>
        <position position="778"/>
    </location>
</feature>
<evidence type="ECO:0000313" key="2">
    <source>
        <dbReference type="Proteomes" id="UP001140096"/>
    </source>
</evidence>
<feature type="non-terminal residue" evidence="1">
    <location>
        <position position="1"/>
    </location>
</feature>
<evidence type="ECO:0000313" key="1">
    <source>
        <dbReference type="EMBL" id="KAJ2801142.1"/>
    </source>
</evidence>
<sequence>GSGNVIKLPNSASDEICIEMSAMDAPADITDGFAVDFVWKSTTFDRMQSAMKKFAATDSAVSEYIYHKLLGHDVDKVELDTKLPKQFHAPGLPELNTSQIEAIKSTLKSPLSLIQGPPGTGKTVTSATLVYHLAKASTEKILVCAPSNVAVDQLTEKIHRTGLRVVRITAKSREELESRISHLELHSQALMNDTIPELKKLHRLKMTMGELSSNDQVRYRRLRQLSEMEVLKHADVILCTCVGAGDKRLARFQFHTVLIDESTQSSEPECLIPLVMGARQVVLIGDHQQLGPVIVSKTAAAAGLSQSLFERLVFLGLRPHRLVVQYRMHPCLSEFPSNFFYEGSLQNGVTAQERTRSDIGFPWPNPAKPMMLLACNGIEEIASNGTSYINRMEASACEKIVTRMLKSGLLPDQIGVITPYEGQRSWIVHHMAQAGSLASDTYKAVEVASVDAFQGREKDYIIVSCVRNNEHQGIGFLSDPRRLNVALTRAKYGVIVLGSPKVLSRNPLWHELLSYYKLHGVLVEGQLNNLVQSTARLSRPHMPKGSHTLSGRSMVMQVNTAPGAASSNRLAQLVGRSTMRYIPPDLEPTTGPDMALANISGRAMGGSALSSSLYSNFFGGSMTQSSVLTQASFADPMSSQLFSQDFDMHSQQFTQHDTVMMSPTGSAATTRSTRGVAATDDAVSSTGSTNSFNPRMHASIMFSKSDRVLIGSEQTGTSGSSVNGYRAPQRDAKAQPSNGRALFGDGHAQAPPFSQAYMTQESIRDGYWDSQAEGLAGA</sequence>
<organism evidence="1 2">
    <name type="scientific">Coemansia furcata</name>
    <dbReference type="NCBI Taxonomy" id="417177"/>
    <lineage>
        <taxon>Eukaryota</taxon>
        <taxon>Fungi</taxon>
        <taxon>Fungi incertae sedis</taxon>
        <taxon>Zoopagomycota</taxon>
        <taxon>Kickxellomycotina</taxon>
        <taxon>Kickxellomycetes</taxon>
        <taxon>Kickxellales</taxon>
        <taxon>Kickxellaceae</taxon>
        <taxon>Coemansia</taxon>
    </lineage>
</organism>
<keyword evidence="1" id="KW-0347">Helicase</keyword>
<reference evidence="1" key="1">
    <citation type="submission" date="2022-07" db="EMBL/GenBank/DDBJ databases">
        <title>Phylogenomic reconstructions and comparative analyses of Kickxellomycotina fungi.</title>
        <authorList>
            <person name="Reynolds N.K."/>
            <person name="Stajich J.E."/>
            <person name="Barry K."/>
            <person name="Grigoriev I.V."/>
            <person name="Crous P."/>
            <person name="Smith M.E."/>
        </authorList>
    </citation>
    <scope>NUCLEOTIDE SEQUENCE</scope>
    <source>
        <strain evidence="1">CBS 102833</strain>
    </source>
</reference>
<comment type="caution">
    <text evidence="1">The sequence shown here is derived from an EMBL/GenBank/DDBJ whole genome shotgun (WGS) entry which is preliminary data.</text>
</comment>
<keyword evidence="2" id="KW-1185">Reference proteome</keyword>